<keyword evidence="2" id="KW-0964">Secreted</keyword>
<keyword evidence="3" id="KW-0732">Signal</keyword>
<dbReference type="Proteomes" id="UP001164929">
    <property type="component" value="Chromosome 2"/>
</dbReference>
<dbReference type="PANTHER" id="PTHR33191:SF58">
    <property type="entry name" value="RIPENING-RELATED PROTEIN 1"/>
    <property type="match status" value="1"/>
</dbReference>
<evidence type="ECO:0000256" key="2">
    <source>
        <dbReference type="ARBA" id="ARBA00022525"/>
    </source>
</evidence>
<reference evidence="4" key="1">
    <citation type="journal article" date="2023" name="Mol. Ecol. Resour.">
        <title>Chromosome-level genome assembly of a triploid poplar Populus alba 'Berolinensis'.</title>
        <authorList>
            <person name="Chen S."/>
            <person name="Yu Y."/>
            <person name="Wang X."/>
            <person name="Wang S."/>
            <person name="Zhang T."/>
            <person name="Zhou Y."/>
            <person name="He R."/>
            <person name="Meng N."/>
            <person name="Wang Y."/>
            <person name="Liu W."/>
            <person name="Liu Z."/>
            <person name="Liu J."/>
            <person name="Guo Q."/>
            <person name="Huang H."/>
            <person name="Sederoff R.R."/>
            <person name="Wang G."/>
            <person name="Qu G."/>
            <person name="Chen S."/>
        </authorList>
    </citation>
    <scope>NUCLEOTIDE SEQUENCE</scope>
    <source>
        <strain evidence="4">SC-2020</strain>
    </source>
</reference>
<comment type="subcellular location">
    <subcellularLocation>
        <location evidence="1">Secreted</location>
    </subcellularLocation>
</comment>
<protein>
    <submittedName>
        <fullName evidence="4">Uncharacterized protein</fullName>
    </submittedName>
</protein>
<evidence type="ECO:0000313" key="4">
    <source>
        <dbReference type="EMBL" id="KAJ7007644.1"/>
    </source>
</evidence>
<evidence type="ECO:0000256" key="3">
    <source>
        <dbReference type="ARBA" id="ARBA00022729"/>
    </source>
</evidence>
<dbReference type="Pfam" id="PF24300">
    <property type="entry name" value="KWL1"/>
    <property type="match status" value="1"/>
</dbReference>
<organism evidence="4 5">
    <name type="scientific">Populus alba x Populus x berolinensis</name>
    <dbReference type="NCBI Taxonomy" id="444605"/>
    <lineage>
        <taxon>Eukaryota</taxon>
        <taxon>Viridiplantae</taxon>
        <taxon>Streptophyta</taxon>
        <taxon>Embryophyta</taxon>
        <taxon>Tracheophyta</taxon>
        <taxon>Spermatophyta</taxon>
        <taxon>Magnoliopsida</taxon>
        <taxon>eudicotyledons</taxon>
        <taxon>Gunneridae</taxon>
        <taxon>Pentapetalae</taxon>
        <taxon>rosids</taxon>
        <taxon>fabids</taxon>
        <taxon>Malpighiales</taxon>
        <taxon>Salicaceae</taxon>
        <taxon>Saliceae</taxon>
        <taxon>Populus</taxon>
    </lineage>
</organism>
<dbReference type="EMBL" id="JAQIZT010000002">
    <property type="protein sequence ID" value="KAJ7007644.1"/>
    <property type="molecule type" value="Genomic_DNA"/>
</dbReference>
<comment type="caution">
    <text evidence="4">The sequence shown here is derived from an EMBL/GenBank/DDBJ whole genome shotgun (WGS) entry which is preliminary data.</text>
</comment>
<dbReference type="InterPro" id="IPR039271">
    <property type="entry name" value="Kiwellin-like"/>
</dbReference>
<dbReference type="GO" id="GO:0005576">
    <property type="term" value="C:extracellular region"/>
    <property type="evidence" value="ECO:0007669"/>
    <property type="project" value="UniProtKB-SubCell"/>
</dbReference>
<gene>
    <name evidence="4" type="ORF">NC653_006622</name>
</gene>
<evidence type="ECO:0000313" key="5">
    <source>
        <dbReference type="Proteomes" id="UP001164929"/>
    </source>
</evidence>
<evidence type="ECO:0000256" key="1">
    <source>
        <dbReference type="ARBA" id="ARBA00004613"/>
    </source>
</evidence>
<proteinExistence type="predicted"/>
<name>A0AAD6WEK9_9ROSI</name>
<dbReference type="AlphaFoldDB" id="A0AAD6WEK9"/>
<accession>A0AAD6WEK9</accession>
<sequence length="34" mass="3812">MVVDECDSTIGSDEDHDYLPPCEKNIVDTSKAVW</sequence>
<dbReference type="PANTHER" id="PTHR33191">
    <property type="entry name" value="RIPENING-RELATED PROTEIN 2-RELATED"/>
    <property type="match status" value="1"/>
</dbReference>
<keyword evidence="5" id="KW-1185">Reference proteome</keyword>